<proteinExistence type="predicted"/>
<organism evidence="2 3">
    <name type="scientific">Anaeromyces robustus</name>
    <dbReference type="NCBI Taxonomy" id="1754192"/>
    <lineage>
        <taxon>Eukaryota</taxon>
        <taxon>Fungi</taxon>
        <taxon>Fungi incertae sedis</taxon>
        <taxon>Chytridiomycota</taxon>
        <taxon>Chytridiomycota incertae sedis</taxon>
        <taxon>Neocallimastigomycetes</taxon>
        <taxon>Neocallimastigales</taxon>
        <taxon>Neocallimastigaceae</taxon>
        <taxon>Anaeromyces</taxon>
    </lineage>
</organism>
<accession>A0A1Y1XK35</accession>
<evidence type="ECO:0000313" key="3">
    <source>
        <dbReference type="Proteomes" id="UP000193944"/>
    </source>
</evidence>
<evidence type="ECO:0000256" key="1">
    <source>
        <dbReference type="SAM" id="MobiDB-lite"/>
    </source>
</evidence>
<sequence length="99" mass="11526">MPYWGWNVDKWSKMDWNNNNNNPSIPTITTTIISKPTITISTIVPNILDYCSKLKNKKFKECNVNQCMNDSGLEKIGNDETNEEEDVKKDKEEINKEEK</sequence>
<evidence type="ECO:0000313" key="2">
    <source>
        <dbReference type="EMBL" id="ORX86108.1"/>
    </source>
</evidence>
<gene>
    <name evidence="2" type="ORF">BCR32DRAFT_275650</name>
</gene>
<feature type="region of interest" description="Disordered" evidence="1">
    <location>
        <begin position="70"/>
        <end position="99"/>
    </location>
</feature>
<dbReference type="Proteomes" id="UP000193944">
    <property type="component" value="Unassembled WGS sequence"/>
</dbReference>
<name>A0A1Y1XK35_9FUNG</name>
<reference evidence="2 3" key="1">
    <citation type="submission" date="2016-08" db="EMBL/GenBank/DDBJ databases">
        <title>A Parts List for Fungal Cellulosomes Revealed by Comparative Genomics.</title>
        <authorList>
            <consortium name="DOE Joint Genome Institute"/>
            <person name="Haitjema C.H."/>
            <person name="Gilmore S.P."/>
            <person name="Henske J.K."/>
            <person name="Solomon K.V."/>
            <person name="De Groot R."/>
            <person name="Kuo A."/>
            <person name="Mondo S.J."/>
            <person name="Salamov A.A."/>
            <person name="Labutti K."/>
            <person name="Zhao Z."/>
            <person name="Chiniquy J."/>
            <person name="Barry K."/>
            <person name="Brewer H.M."/>
            <person name="Purvine S.O."/>
            <person name="Wright A.T."/>
            <person name="Boxma B."/>
            <person name="Van Alen T."/>
            <person name="Hackstein J.H."/>
            <person name="Baker S.E."/>
            <person name="Grigoriev I.V."/>
            <person name="O'Malley M.A."/>
        </authorList>
    </citation>
    <scope>NUCLEOTIDE SEQUENCE [LARGE SCALE GENOMIC DNA]</scope>
    <source>
        <strain evidence="2 3">S4</strain>
    </source>
</reference>
<comment type="caution">
    <text evidence="2">The sequence shown here is derived from an EMBL/GenBank/DDBJ whole genome shotgun (WGS) entry which is preliminary data.</text>
</comment>
<keyword evidence="3" id="KW-1185">Reference proteome</keyword>
<dbReference type="AlphaFoldDB" id="A0A1Y1XK35"/>
<protein>
    <submittedName>
        <fullName evidence="2">Uncharacterized protein</fullName>
    </submittedName>
</protein>
<reference evidence="2 3" key="2">
    <citation type="submission" date="2016-08" db="EMBL/GenBank/DDBJ databases">
        <title>Pervasive Adenine N6-methylation of Active Genes in Fungi.</title>
        <authorList>
            <consortium name="DOE Joint Genome Institute"/>
            <person name="Mondo S.J."/>
            <person name="Dannebaum R.O."/>
            <person name="Kuo R.C."/>
            <person name="Labutti K."/>
            <person name="Haridas S."/>
            <person name="Kuo A."/>
            <person name="Salamov A."/>
            <person name="Ahrendt S.R."/>
            <person name="Lipzen A."/>
            <person name="Sullivan W."/>
            <person name="Andreopoulos W.B."/>
            <person name="Clum A."/>
            <person name="Lindquist E."/>
            <person name="Daum C."/>
            <person name="Ramamoorthy G.K."/>
            <person name="Gryganskyi A."/>
            <person name="Culley D."/>
            <person name="Magnuson J.K."/>
            <person name="James T.Y."/>
            <person name="O'Malley M.A."/>
            <person name="Stajich J.E."/>
            <person name="Spatafora J.W."/>
            <person name="Visel A."/>
            <person name="Grigoriev I.V."/>
        </authorList>
    </citation>
    <scope>NUCLEOTIDE SEQUENCE [LARGE SCALE GENOMIC DNA]</scope>
    <source>
        <strain evidence="2 3">S4</strain>
    </source>
</reference>
<feature type="compositionally biased region" description="Basic and acidic residues" evidence="1">
    <location>
        <begin position="86"/>
        <end position="99"/>
    </location>
</feature>
<dbReference type="EMBL" id="MCFG01000025">
    <property type="protein sequence ID" value="ORX86108.1"/>
    <property type="molecule type" value="Genomic_DNA"/>
</dbReference>